<keyword evidence="2" id="KW-1185">Reference proteome</keyword>
<dbReference type="AlphaFoldDB" id="A0AAV3Q6X7"/>
<comment type="caution">
    <text evidence="1">The sequence shown here is derived from an EMBL/GenBank/DDBJ whole genome shotgun (WGS) entry which is preliminary data.</text>
</comment>
<proteinExistence type="predicted"/>
<gene>
    <name evidence="1" type="ORF">LIER_16128</name>
</gene>
<evidence type="ECO:0000313" key="1">
    <source>
        <dbReference type="EMBL" id="GAA0159323.1"/>
    </source>
</evidence>
<sequence>MTGEIQEIRDKVEMLCVDEAQRHGVVWKAASNEKSVTRRIYNMIKGPFSKKQWAKIAWHHVASCAREIISCAATIYCIWKERNSRLHGKNGRKEAEIIHEIRAVVCDRMCGARTRRAWELAITWGLHSALFAL</sequence>
<organism evidence="1 2">
    <name type="scientific">Lithospermum erythrorhizon</name>
    <name type="common">Purple gromwell</name>
    <name type="synonym">Lithospermum officinale var. erythrorhizon</name>
    <dbReference type="NCBI Taxonomy" id="34254"/>
    <lineage>
        <taxon>Eukaryota</taxon>
        <taxon>Viridiplantae</taxon>
        <taxon>Streptophyta</taxon>
        <taxon>Embryophyta</taxon>
        <taxon>Tracheophyta</taxon>
        <taxon>Spermatophyta</taxon>
        <taxon>Magnoliopsida</taxon>
        <taxon>eudicotyledons</taxon>
        <taxon>Gunneridae</taxon>
        <taxon>Pentapetalae</taxon>
        <taxon>asterids</taxon>
        <taxon>lamiids</taxon>
        <taxon>Boraginales</taxon>
        <taxon>Boraginaceae</taxon>
        <taxon>Boraginoideae</taxon>
        <taxon>Lithospermeae</taxon>
        <taxon>Lithospermum</taxon>
    </lineage>
</organism>
<accession>A0AAV3Q6X7</accession>
<reference evidence="1 2" key="1">
    <citation type="submission" date="2024-01" db="EMBL/GenBank/DDBJ databases">
        <title>The complete chloroplast genome sequence of Lithospermum erythrorhizon: insights into the phylogenetic relationship among Boraginaceae species and the maternal lineages of purple gromwells.</title>
        <authorList>
            <person name="Okada T."/>
            <person name="Watanabe K."/>
        </authorList>
    </citation>
    <scope>NUCLEOTIDE SEQUENCE [LARGE SCALE GENOMIC DNA]</scope>
</reference>
<dbReference type="Proteomes" id="UP001454036">
    <property type="component" value="Unassembled WGS sequence"/>
</dbReference>
<protein>
    <submittedName>
        <fullName evidence="1">Uncharacterized protein</fullName>
    </submittedName>
</protein>
<dbReference type="EMBL" id="BAABME010003574">
    <property type="protein sequence ID" value="GAA0159323.1"/>
    <property type="molecule type" value="Genomic_DNA"/>
</dbReference>
<name>A0AAV3Q6X7_LITER</name>
<evidence type="ECO:0000313" key="2">
    <source>
        <dbReference type="Proteomes" id="UP001454036"/>
    </source>
</evidence>